<dbReference type="PANTHER" id="PTHR43482:SF1">
    <property type="entry name" value="PROTEIN AST1-RELATED"/>
    <property type="match status" value="1"/>
</dbReference>
<evidence type="ECO:0000313" key="2">
    <source>
        <dbReference type="EMBL" id="KND89246.1"/>
    </source>
</evidence>
<dbReference type="InterPro" id="IPR011032">
    <property type="entry name" value="GroES-like_sf"/>
</dbReference>
<feature type="domain" description="Enoyl reductase (ER)" evidence="1">
    <location>
        <begin position="23"/>
        <end position="325"/>
    </location>
</feature>
<dbReference type="OrthoDB" id="4925783at2759"/>
<gene>
    <name evidence="2" type="ORF">TOPH_06117</name>
</gene>
<dbReference type="InterPro" id="IPR036291">
    <property type="entry name" value="NAD(P)-bd_dom_sf"/>
</dbReference>
<dbReference type="STRING" id="1163406.A0A0L0N5E8"/>
<protein>
    <submittedName>
        <fullName evidence="2">Zinc-type alcohol dehydrogenase-like protein</fullName>
    </submittedName>
</protein>
<dbReference type="Proteomes" id="UP000036947">
    <property type="component" value="Unassembled WGS sequence"/>
</dbReference>
<dbReference type="EMBL" id="LFRF01000020">
    <property type="protein sequence ID" value="KND89246.1"/>
    <property type="molecule type" value="Genomic_DNA"/>
</dbReference>
<dbReference type="Pfam" id="PF00107">
    <property type="entry name" value="ADH_zinc_N"/>
    <property type="match status" value="1"/>
</dbReference>
<name>A0A0L0N5E8_TOLOC</name>
<dbReference type="Pfam" id="PF08240">
    <property type="entry name" value="ADH_N"/>
    <property type="match status" value="1"/>
</dbReference>
<proteinExistence type="predicted"/>
<sequence>MLPETSAVTMKALQLIRERPEEAPRLVFATVPKPKLIPHHVLVRVHASAIHPSDILNAQGLFPHTQYPRIVGRDYAGIIEEGPQHLVGLEVYGTSGHSYAFTEDGFQAEYCLVHENDFAQKPKNITFTQAATVGIPFTTAALTIERTAVRPSDTVLVIGSNGSVGSSIVQLAMSKGARVLKASRHDMEDGINTKTDPEMTTLDILTGGRGVDVVIDTVGSPALIRNALKKLTTGGRLAFISAPKEGSTELGVDMLACYRSDITLHGCNSLNQSAQEMARRMEGLGSLFESRRLLPQGNWTPVPLNRATGAYEALLNKSSTEKFLVVMD</sequence>
<reference evidence="2 3" key="1">
    <citation type="journal article" date="2015" name="BMC Genomics">
        <title>The genome of the truffle-parasite Tolypocladium ophioglossoides and the evolution of antifungal peptaibiotics.</title>
        <authorList>
            <person name="Quandt C.A."/>
            <person name="Bushley K.E."/>
            <person name="Spatafora J.W."/>
        </authorList>
    </citation>
    <scope>NUCLEOTIDE SEQUENCE [LARGE SCALE GENOMIC DNA]</scope>
    <source>
        <strain evidence="2 3">CBS 100239</strain>
    </source>
</reference>
<comment type="caution">
    <text evidence="2">The sequence shown here is derived from an EMBL/GenBank/DDBJ whole genome shotgun (WGS) entry which is preliminary data.</text>
</comment>
<keyword evidence="3" id="KW-1185">Reference proteome</keyword>
<dbReference type="SUPFAM" id="SSF50129">
    <property type="entry name" value="GroES-like"/>
    <property type="match status" value="1"/>
</dbReference>
<organism evidence="2 3">
    <name type="scientific">Tolypocladium ophioglossoides (strain CBS 100239)</name>
    <name type="common">Snaketongue truffleclub</name>
    <name type="synonym">Elaphocordyceps ophioglossoides</name>
    <dbReference type="NCBI Taxonomy" id="1163406"/>
    <lineage>
        <taxon>Eukaryota</taxon>
        <taxon>Fungi</taxon>
        <taxon>Dikarya</taxon>
        <taxon>Ascomycota</taxon>
        <taxon>Pezizomycotina</taxon>
        <taxon>Sordariomycetes</taxon>
        <taxon>Hypocreomycetidae</taxon>
        <taxon>Hypocreales</taxon>
        <taxon>Ophiocordycipitaceae</taxon>
        <taxon>Tolypocladium</taxon>
    </lineage>
</organism>
<dbReference type="AlphaFoldDB" id="A0A0L0N5E8"/>
<dbReference type="GO" id="GO:0016491">
    <property type="term" value="F:oxidoreductase activity"/>
    <property type="evidence" value="ECO:0007669"/>
    <property type="project" value="InterPro"/>
</dbReference>
<dbReference type="Gene3D" id="3.90.180.10">
    <property type="entry name" value="Medium-chain alcohol dehydrogenases, catalytic domain"/>
    <property type="match status" value="1"/>
</dbReference>
<dbReference type="SMART" id="SM00829">
    <property type="entry name" value="PKS_ER"/>
    <property type="match status" value="1"/>
</dbReference>
<dbReference type="InterPro" id="IPR052585">
    <property type="entry name" value="Lipid_raft_assoc_Zn_ADH"/>
</dbReference>
<dbReference type="SUPFAM" id="SSF51735">
    <property type="entry name" value="NAD(P)-binding Rossmann-fold domains"/>
    <property type="match status" value="1"/>
</dbReference>
<accession>A0A0L0N5E8</accession>
<dbReference type="InterPro" id="IPR013149">
    <property type="entry name" value="ADH-like_C"/>
</dbReference>
<dbReference type="Gene3D" id="3.40.50.720">
    <property type="entry name" value="NAD(P)-binding Rossmann-like Domain"/>
    <property type="match status" value="1"/>
</dbReference>
<evidence type="ECO:0000259" key="1">
    <source>
        <dbReference type="SMART" id="SM00829"/>
    </source>
</evidence>
<evidence type="ECO:0000313" key="3">
    <source>
        <dbReference type="Proteomes" id="UP000036947"/>
    </source>
</evidence>
<dbReference type="PANTHER" id="PTHR43482">
    <property type="entry name" value="PROTEIN AST1-RELATED"/>
    <property type="match status" value="1"/>
</dbReference>
<dbReference type="InterPro" id="IPR020843">
    <property type="entry name" value="ER"/>
</dbReference>
<dbReference type="InterPro" id="IPR013154">
    <property type="entry name" value="ADH-like_N"/>
</dbReference>